<evidence type="ECO:0000313" key="3">
    <source>
        <dbReference type="Proteomes" id="UP000317365"/>
    </source>
</evidence>
<feature type="signal peptide" evidence="1">
    <location>
        <begin position="1"/>
        <end position="23"/>
    </location>
</feature>
<name>A0A515EP97_9BURK</name>
<sequence length="182" mass="19344">MKIKHFALGACALFVLISGASHADTFEPKSISIGVDYRIHFGGSARVKPEAPTFGFNVNLAPAQDAFSMMSVRPTVSYKPVEANSLMDIRFDSRTQEVRNMYVGGVGVLQKITRVNVDGAPGVVDTVISWPLVATGFVTFYAYAESQNKPKPAPPAPAPSCASFAGHSDASMGIAPCVLFSD</sequence>
<evidence type="ECO:0008006" key="4">
    <source>
        <dbReference type="Google" id="ProtNLM"/>
    </source>
</evidence>
<evidence type="ECO:0000256" key="1">
    <source>
        <dbReference type="SAM" id="SignalP"/>
    </source>
</evidence>
<accession>A0A515EP97</accession>
<gene>
    <name evidence="2" type="ORF">EXZ61_09880</name>
</gene>
<reference evidence="3" key="1">
    <citation type="submission" date="2019-02" db="EMBL/GenBank/DDBJ databases">
        <title>Complete genome sequence of Rhodoferax sp. Gr-4.</title>
        <authorList>
            <person name="Jin L."/>
        </authorList>
    </citation>
    <scope>NUCLEOTIDE SEQUENCE [LARGE SCALE GENOMIC DNA]</scope>
    <source>
        <strain evidence="3">Gr-4</strain>
    </source>
</reference>
<reference evidence="3" key="2">
    <citation type="journal article" date="2020" name="Int. J. Syst. Evol. Microbiol.">
        <title>Genomic insights into a novel species Rhodoferax aquaticus sp. nov., isolated from freshwater.</title>
        <authorList>
            <person name="Li T."/>
            <person name="Zhuo Y."/>
            <person name="Jin C.Z."/>
            <person name="Wu X."/>
            <person name="Ko S.R."/>
            <person name="Jin F.J."/>
            <person name="Ahn C.Y."/>
            <person name="Oh H.M."/>
            <person name="Lee H.G."/>
            <person name="Jin L."/>
        </authorList>
    </citation>
    <scope>NUCLEOTIDE SEQUENCE [LARGE SCALE GENOMIC DNA]</scope>
    <source>
        <strain evidence="3">Gr-4</strain>
    </source>
</reference>
<keyword evidence="3" id="KW-1185">Reference proteome</keyword>
<feature type="chain" id="PRO_5022205003" description="Outer membrane protein beta-barrel domain-containing protein" evidence="1">
    <location>
        <begin position="24"/>
        <end position="182"/>
    </location>
</feature>
<keyword evidence="1" id="KW-0732">Signal</keyword>
<evidence type="ECO:0000313" key="2">
    <source>
        <dbReference type="EMBL" id="QDL54445.1"/>
    </source>
</evidence>
<dbReference type="Proteomes" id="UP000317365">
    <property type="component" value="Chromosome"/>
</dbReference>
<dbReference type="RefSeq" id="WP_142811376.1">
    <property type="nucleotide sequence ID" value="NZ_CP036282.1"/>
</dbReference>
<protein>
    <recommendedName>
        <fullName evidence="4">Outer membrane protein beta-barrel domain-containing protein</fullName>
    </recommendedName>
</protein>
<proteinExistence type="predicted"/>
<dbReference type="KEGG" id="rhg:EXZ61_09880"/>
<dbReference type="EMBL" id="CP036282">
    <property type="protein sequence ID" value="QDL54445.1"/>
    <property type="molecule type" value="Genomic_DNA"/>
</dbReference>
<dbReference type="AlphaFoldDB" id="A0A515EP97"/>
<organism evidence="2 3">
    <name type="scientific">Rhodoferax aquaticus</name>
    <dbReference type="NCBI Taxonomy" id="2527691"/>
    <lineage>
        <taxon>Bacteria</taxon>
        <taxon>Pseudomonadati</taxon>
        <taxon>Pseudomonadota</taxon>
        <taxon>Betaproteobacteria</taxon>
        <taxon>Burkholderiales</taxon>
        <taxon>Comamonadaceae</taxon>
        <taxon>Rhodoferax</taxon>
    </lineage>
</organism>